<accession>A0A6M4GW31</accession>
<evidence type="ECO:0000256" key="2">
    <source>
        <dbReference type="SAM" id="SignalP"/>
    </source>
</evidence>
<comment type="similarity">
    <text evidence="1">Belongs to the UPF0065 (bug) family.</text>
</comment>
<dbReference type="InterPro" id="IPR042100">
    <property type="entry name" value="Bug_dom1"/>
</dbReference>
<keyword evidence="2" id="KW-0732">Signal</keyword>
<keyword evidence="4" id="KW-1185">Reference proteome</keyword>
<dbReference type="PIRSF" id="PIRSF017082">
    <property type="entry name" value="YflP"/>
    <property type="match status" value="1"/>
</dbReference>
<dbReference type="PANTHER" id="PTHR42928:SF5">
    <property type="entry name" value="BLR1237 PROTEIN"/>
    <property type="match status" value="1"/>
</dbReference>
<dbReference type="Proteomes" id="UP000501534">
    <property type="component" value="Chromosome"/>
</dbReference>
<dbReference type="Gene3D" id="3.40.190.10">
    <property type="entry name" value="Periplasmic binding protein-like II"/>
    <property type="match status" value="1"/>
</dbReference>
<proteinExistence type="inferred from homology"/>
<reference evidence="3 4" key="1">
    <citation type="submission" date="2020-04" db="EMBL/GenBank/DDBJ databases">
        <title>Usitatibacter rugosus gen. nov., sp. nov. and Usitatibacter palustris sp. nov., novel members of Usitatibacteraceae fam. nov. within the order Nitrosomonadales isolated from soil.</title>
        <authorList>
            <person name="Huber K.J."/>
            <person name="Neumann-Schaal M."/>
            <person name="Geppert A."/>
            <person name="Luckner M."/>
            <person name="Wanner G."/>
            <person name="Overmann J."/>
        </authorList>
    </citation>
    <scope>NUCLEOTIDE SEQUENCE [LARGE SCALE GENOMIC DNA]</scope>
    <source>
        <strain evidence="3 4">0125_3</strain>
    </source>
</reference>
<evidence type="ECO:0000313" key="4">
    <source>
        <dbReference type="Proteomes" id="UP000501534"/>
    </source>
</evidence>
<dbReference type="InterPro" id="IPR005064">
    <property type="entry name" value="BUG"/>
</dbReference>
<name>A0A6M4GW31_9PROT</name>
<evidence type="ECO:0008006" key="5">
    <source>
        <dbReference type="Google" id="ProtNLM"/>
    </source>
</evidence>
<evidence type="ECO:0000256" key="1">
    <source>
        <dbReference type="ARBA" id="ARBA00006987"/>
    </source>
</evidence>
<dbReference type="CDD" id="cd13578">
    <property type="entry name" value="PBP2_Bug27"/>
    <property type="match status" value="1"/>
</dbReference>
<protein>
    <recommendedName>
        <fullName evidence="5">Tripartite-type tricarboxylate transporter receptor subunit TctC</fullName>
    </recommendedName>
</protein>
<dbReference type="PANTHER" id="PTHR42928">
    <property type="entry name" value="TRICARBOXYLATE-BINDING PROTEIN"/>
    <property type="match status" value="1"/>
</dbReference>
<dbReference type="Pfam" id="PF03401">
    <property type="entry name" value="TctC"/>
    <property type="match status" value="1"/>
</dbReference>
<feature type="chain" id="PRO_5026735738" description="Tripartite-type tricarboxylate transporter receptor subunit TctC" evidence="2">
    <location>
        <begin position="22"/>
        <end position="321"/>
    </location>
</feature>
<evidence type="ECO:0000313" key="3">
    <source>
        <dbReference type="EMBL" id="QJR09847.1"/>
    </source>
</evidence>
<dbReference type="KEGG" id="uru:DSM104443_00897"/>
<gene>
    <name evidence="3" type="ORF">DSM104443_00897</name>
</gene>
<feature type="signal peptide" evidence="2">
    <location>
        <begin position="1"/>
        <end position="21"/>
    </location>
</feature>
<dbReference type="Gene3D" id="3.40.190.150">
    <property type="entry name" value="Bordetella uptake gene, domain 1"/>
    <property type="match status" value="1"/>
</dbReference>
<sequence length="321" mass="33458">MKTARSLLAFLLVSLAASAAAQDWPSKPVKIIVPFPPGQATDTLARLVAEKLTTALGQPFIIDNRPGAGGVLGTEVAKNSAPDGYTLVMAPISSFAINVALQPKLPYDPLKDFAPIANIGLTPQVIMANPKAGITSIKDLVAKAKAKPGELFFASSGNGSASHLAMESLQLAAGIKLTHVPFKGNSDAFAQVMGGQIPIISDAVPGAVPQVKGGKLVALGVASLQRSPYLPDVPTVAEQGYPGFEVVGWIGIAAPAKVPAPILDRLNAEIRKALEQPDVKEKLTAASFVTAGGSRAEFTEFIRAEIARWTKVVKEANVKTD</sequence>
<organism evidence="3 4">
    <name type="scientific">Usitatibacter rugosus</name>
    <dbReference type="NCBI Taxonomy" id="2732067"/>
    <lineage>
        <taxon>Bacteria</taxon>
        <taxon>Pseudomonadati</taxon>
        <taxon>Pseudomonadota</taxon>
        <taxon>Betaproteobacteria</taxon>
        <taxon>Nitrosomonadales</taxon>
        <taxon>Usitatibacteraceae</taxon>
        <taxon>Usitatibacter</taxon>
    </lineage>
</organism>
<dbReference type="RefSeq" id="WP_171089890.1">
    <property type="nucleotide sequence ID" value="NZ_CP053069.1"/>
</dbReference>
<dbReference type="AlphaFoldDB" id="A0A6M4GW31"/>
<dbReference type="SUPFAM" id="SSF53850">
    <property type="entry name" value="Periplasmic binding protein-like II"/>
    <property type="match status" value="1"/>
</dbReference>
<dbReference type="EMBL" id="CP053069">
    <property type="protein sequence ID" value="QJR09847.1"/>
    <property type="molecule type" value="Genomic_DNA"/>
</dbReference>